<organism evidence="9 10">
    <name type="scientific">Lactobacillus bombicola</name>
    <dbReference type="NCBI Taxonomy" id="1505723"/>
    <lineage>
        <taxon>Bacteria</taxon>
        <taxon>Bacillati</taxon>
        <taxon>Bacillota</taxon>
        <taxon>Bacilli</taxon>
        <taxon>Lactobacillales</taxon>
        <taxon>Lactobacillaceae</taxon>
        <taxon>Lactobacillus</taxon>
    </lineage>
</organism>
<dbReference type="GO" id="GO:0018104">
    <property type="term" value="P:peptidoglycan-protein cross-linking"/>
    <property type="evidence" value="ECO:0007669"/>
    <property type="project" value="TreeGrafter"/>
</dbReference>
<dbReference type="Proteomes" id="UP000199599">
    <property type="component" value="Unassembled WGS sequence"/>
</dbReference>
<protein>
    <submittedName>
        <fullName evidence="9">Peptidoglycan transpeptidase, ErfK-YbiS-YhnG family</fullName>
    </submittedName>
</protein>
<accession>A0A1I1TKL3</accession>
<dbReference type="UniPathway" id="UPA00219"/>
<dbReference type="PROSITE" id="PS52029">
    <property type="entry name" value="LD_TPASE"/>
    <property type="match status" value="1"/>
</dbReference>
<feature type="active site" description="Nucleophile" evidence="6">
    <location>
        <position position="378"/>
    </location>
</feature>
<dbReference type="Gene3D" id="3.10.20.800">
    <property type="match status" value="1"/>
</dbReference>
<gene>
    <name evidence="9" type="ORF">SAMN04487792_1488</name>
</gene>
<feature type="domain" description="L,D-TPase catalytic" evidence="8">
    <location>
        <begin position="274"/>
        <end position="402"/>
    </location>
</feature>
<evidence type="ECO:0000256" key="7">
    <source>
        <dbReference type="SAM" id="Phobius"/>
    </source>
</evidence>
<evidence type="ECO:0000256" key="3">
    <source>
        <dbReference type="ARBA" id="ARBA00022960"/>
    </source>
</evidence>
<dbReference type="GO" id="GO:0005576">
    <property type="term" value="C:extracellular region"/>
    <property type="evidence" value="ECO:0007669"/>
    <property type="project" value="TreeGrafter"/>
</dbReference>
<dbReference type="GO" id="GO:0071555">
    <property type="term" value="P:cell wall organization"/>
    <property type="evidence" value="ECO:0007669"/>
    <property type="project" value="UniProtKB-UniRule"/>
</dbReference>
<dbReference type="PANTHER" id="PTHR30582:SF33">
    <property type="entry name" value="EXPORTED PROTEIN"/>
    <property type="match status" value="1"/>
</dbReference>
<reference evidence="10" key="1">
    <citation type="submission" date="2016-10" db="EMBL/GenBank/DDBJ databases">
        <authorList>
            <person name="Varghese N."/>
            <person name="Submissions S."/>
        </authorList>
    </citation>
    <scope>NUCLEOTIDE SEQUENCE [LARGE SCALE GENOMIC DNA]</scope>
    <source>
        <strain evidence="10">R-53102</strain>
    </source>
</reference>
<dbReference type="EMBL" id="FOMN01000010">
    <property type="protein sequence ID" value="SFD59085.1"/>
    <property type="molecule type" value="Genomic_DNA"/>
</dbReference>
<dbReference type="GO" id="GO:0016740">
    <property type="term" value="F:transferase activity"/>
    <property type="evidence" value="ECO:0007669"/>
    <property type="project" value="UniProtKB-KW"/>
</dbReference>
<dbReference type="GO" id="GO:0008360">
    <property type="term" value="P:regulation of cell shape"/>
    <property type="evidence" value="ECO:0007669"/>
    <property type="project" value="UniProtKB-UniRule"/>
</dbReference>
<dbReference type="Pfam" id="PF03734">
    <property type="entry name" value="YkuD"/>
    <property type="match status" value="1"/>
</dbReference>
<evidence type="ECO:0000256" key="5">
    <source>
        <dbReference type="ARBA" id="ARBA00023316"/>
    </source>
</evidence>
<dbReference type="PANTHER" id="PTHR30582">
    <property type="entry name" value="L,D-TRANSPEPTIDASE"/>
    <property type="match status" value="1"/>
</dbReference>
<evidence type="ECO:0000256" key="4">
    <source>
        <dbReference type="ARBA" id="ARBA00022984"/>
    </source>
</evidence>
<dbReference type="RefSeq" id="WP_090093927.1">
    <property type="nucleotide sequence ID" value="NZ_CBCRVU010000004.1"/>
</dbReference>
<dbReference type="CDD" id="cd16913">
    <property type="entry name" value="YkuD_like"/>
    <property type="match status" value="1"/>
</dbReference>
<dbReference type="SUPFAM" id="SSF143985">
    <property type="entry name" value="L,D-transpeptidase pre-catalytic domain-like"/>
    <property type="match status" value="1"/>
</dbReference>
<dbReference type="GO" id="GO:0071972">
    <property type="term" value="F:peptidoglycan L,D-transpeptidase activity"/>
    <property type="evidence" value="ECO:0007669"/>
    <property type="project" value="TreeGrafter"/>
</dbReference>
<evidence type="ECO:0000256" key="2">
    <source>
        <dbReference type="ARBA" id="ARBA00022679"/>
    </source>
</evidence>
<evidence type="ECO:0000313" key="10">
    <source>
        <dbReference type="Proteomes" id="UP000199599"/>
    </source>
</evidence>
<evidence type="ECO:0000256" key="6">
    <source>
        <dbReference type="PROSITE-ProRule" id="PRU01373"/>
    </source>
</evidence>
<proteinExistence type="predicted"/>
<dbReference type="InterPro" id="IPR050979">
    <property type="entry name" value="LD-transpeptidase"/>
</dbReference>
<comment type="pathway">
    <text evidence="1 6">Cell wall biogenesis; peptidoglycan biosynthesis.</text>
</comment>
<dbReference type="InterPro" id="IPR005490">
    <property type="entry name" value="LD_TPept_cat_dom"/>
</dbReference>
<sequence>MQSRRKLKKHNNRNNLYLVLAGFILIFAVIFGVISYNNHIAAQEQAKKFATTHFNPNVNIYGVKVGKLTINKATKKINKQANNVIVLEKGKVSTERDPNIDTINKQQVTNFFKKQHTTMPSKQNYIFANNELDAANKKMQTVSDTIVNYKVANKIYKLEAKKLINQAVFKQGKYTFTNSENLVAELNKIDRAVSTIHQKYTFAVPTRNQVSGKKITVKNQSYGWGIYVKKAQSAVEQAFLNGTKTLDGKDYIYGLGYSTYGLGYGKTNHGIGNNYIVVSLKKQELWVVKNGKLAVHLNDIVTGTKVGNKSNVTPEGVWYIHYKQSPATLRGRNNDGSKYASPVKYWMPFTLSGCGFHDASWRSDWSKRAYLRGGSHGCVNIKPSEVKYVWSNISKHEPVIIYN</sequence>
<feature type="transmembrane region" description="Helical" evidence="7">
    <location>
        <begin position="16"/>
        <end position="36"/>
    </location>
</feature>
<keyword evidence="5 6" id="KW-0961">Cell wall biogenesis/degradation</keyword>
<dbReference type="SUPFAM" id="SSF141523">
    <property type="entry name" value="L,D-transpeptidase catalytic domain-like"/>
    <property type="match status" value="1"/>
</dbReference>
<dbReference type="Gene3D" id="2.40.440.10">
    <property type="entry name" value="L,D-transpeptidase catalytic domain-like"/>
    <property type="match status" value="1"/>
</dbReference>
<keyword evidence="7" id="KW-0472">Membrane</keyword>
<evidence type="ECO:0000313" key="9">
    <source>
        <dbReference type="EMBL" id="SFD59085.1"/>
    </source>
</evidence>
<keyword evidence="7" id="KW-0812">Transmembrane</keyword>
<keyword evidence="2" id="KW-0808">Transferase</keyword>
<dbReference type="InterPro" id="IPR038054">
    <property type="entry name" value="LD_TPept-like_central_sf"/>
</dbReference>
<keyword evidence="4 6" id="KW-0573">Peptidoglycan synthesis</keyword>
<dbReference type="STRING" id="1505723.SAMN04487792_1488"/>
<name>A0A1I1TKL3_9LACO</name>
<evidence type="ECO:0000256" key="1">
    <source>
        <dbReference type="ARBA" id="ARBA00004752"/>
    </source>
</evidence>
<feature type="active site" description="Proton donor/acceptor" evidence="6">
    <location>
        <position position="357"/>
    </location>
</feature>
<keyword evidence="7" id="KW-1133">Transmembrane helix</keyword>
<evidence type="ECO:0000259" key="8">
    <source>
        <dbReference type="PROSITE" id="PS52029"/>
    </source>
</evidence>
<dbReference type="AlphaFoldDB" id="A0A1I1TKL3"/>
<keyword evidence="3 6" id="KW-0133">Cell shape</keyword>
<dbReference type="InterPro" id="IPR038063">
    <property type="entry name" value="Transpep_catalytic_dom"/>
</dbReference>